<dbReference type="InterPro" id="IPR011055">
    <property type="entry name" value="Dup_hybrid_motif"/>
</dbReference>
<evidence type="ECO:0000256" key="5">
    <source>
        <dbReference type="ARBA" id="ARBA00022683"/>
    </source>
</evidence>
<dbReference type="RefSeq" id="WP_204654289.1">
    <property type="nucleotide sequence ID" value="NZ_JAFBFD010000024.1"/>
</dbReference>
<evidence type="ECO:0000256" key="3">
    <source>
        <dbReference type="ARBA" id="ARBA00022597"/>
    </source>
</evidence>
<dbReference type="EMBL" id="JBHSGS010000029">
    <property type="protein sequence ID" value="MFC4719109.1"/>
    <property type="molecule type" value="Genomic_DNA"/>
</dbReference>
<gene>
    <name evidence="8" type="ORF">ACFO5I_05140</name>
</gene>
<comment type="subcellular location">
    <subcellularLocation>
        <location evidence="1">Cytoplasm</location>
    </subcellularLocation>
</comment>
<keyword evidence="4" id="KW-0808">Transferase</keyword>
<keyword evidence="6" id="KW-0418">Kinase</keyword>
<evidence type="ECO:0000256" key="6">
    <source>
        <dbReference type="ARBA" id="ARBA00022777"/>
    </source>
</evidence>
<evidence type="ECO:0000256" key="2">
    <source>
        <dbReference type="ARBA" id="ARBA00022448"/>
    </source>
</evidence>
<dbReference type="NCBIfam" id="TIGR00830">
    <property type="entry name" value="PTBA"/>
    <property type="match status" value="1"/>
</dbReference>
<evidence type="ECO:0000313" key="8">
    <source>
        <dbReference type="EMBL" id="MFC4719109.1"/>
    </source>
</evidence>
<dbReference type="InterPro" id="IPR001127">
    <property type="entry name" value="PTS_EIIA_1_perm"/>
</dbReference>
<keyword evidence="3 8" id="KW-0762">Sugar transport</keyword>
<dbReference type="Pfam" id="PF00358">
    <property type="entry name" value="PTS_EIIA_1"/>
    <property type="match status" value="1"/>
</dbReference>
<keyword evidence="5" id="KW-0598">Phosphotransferase system</keyword>
<name>A0ABV9MVN9_9ENTE</name>
<proteinExistence type="predicted"/>
<sequence length="154" mass="17003">MFSFFKKKQTLAFHAPTNGTVIALAQVPDPVFSEGMMGPGLAIELASDEIYAPIEGRVTSVFPTKHAISLETKDKKAILLHMGLDTVELNGAGFEIFVKENDLVTPNTRLAKIDRAFLKEQGKDDLLVILFPEEKTIPDYPLGQTEQQAPLFDL</sequence>
<dbReference type="Gene3D" id="2.70.70.10">
    <property type="entry name" value="Glucose Permease (Domain IIA)"/>
    <property type="match status" value="1"/>
</dbReference>
<dbReference type="Proteomes" id="UP001595969">
    <property type="component" value="Unassembled WGS sequence"/>
</dbReference>
<dbReference type="PROSITE" id="PS51093">
    <property type="entry name" value="PTS_EIIA_TYPE_1"/>
    <property type="match status" value="1"/>
</dbReference>
<keyword evidence="2" id="KW-0813">Transport</keyword>
<keyword evidence="9" id="KW-1185">Reference proteome</keyword>
<comment type="caution">
    <text evidence="8">The sequence shown here is derived from an EMBL/GenBank/DDBJ whole genome shotgun (WGS) entry which is preliminary data.</text>
</comment>
<organism evidence="8 9">
    <name type="scientific">Enterococcus lemanii</name>
    <dbReference type="NCBI Taxonomy" id="1159752"/>
    <lineage>
        <taxon>Bacteria</taxon>
        <taxon>Bacillati</taxon>
        <taxon>Bacillota</taxon>
        <taxon>Bacilli</taxon>
        <taxon>Lactobacillales</taxon>
        <taxon>Enterococcaceae</taxon>
        <taxon>Enterococcus</taxon>
    </lineage>
</organism>
<evidence type="ECO:0000256" key="1">
    <source>
        <dbReference type="ARBA" id="ARBA00004496"/>
    </source>
</evidence>
<dbReference type="InterPro" id="IPR050890">
    <property type="entry name" value="PTS_EIIA_component"/>
</dbReference>
<accession>A0ABV9MVN9</accession>
<dbReference type="PANTHER" id="PTHR45008:SF1">
    <property type="entry name" value="PTS SYSTEM GLUCOSE-SPECIFIC EIIA COMPONENT"/>
    <property type="match status" value="1"/>
</dbReference>
<evidence type="ECO:0000256" key="4">
    <source>
        <dbReference type="ARBA" id="ARBA00022679"/>
    </source>
</evidence>
<evidence type="ECO:0000313" key="9">
    <source>
        <dbReference type="Proteomes" id="UP001595969"/>
    </source>
</evidence>
<dbReference type="PANTHER" id="PTHR45008">
    <property type="entry name" value="PTS SYSTEM GLUCOSE-SPECIFIC EIIA COMPONENT"/>
    <property type="match status" value="1"/>
</dbReference>
<evidence type="ECO:0000259" key="7">
    <source>
        <dbReference type="PROSITE" id="PS51093"/>
    </source>
</evidence>
<protein>
    <submittedName>
        <fullName evidence="8">PTS glucose transporter subunit IIA</fullName>
    </submittedName>
</protein>
<feature type="domain" description="PTS EIIA type-1" evidence="7">
    <location>
        <begin position="29"/>
        <end position="133"/>
    </location>
</feature>
<dbReference type="SUPFAM" id="SSF51261">
    <property type="entry name" value="Duplicated hybrid motif"/>
    <property type="match status" value="1"/>
</dbReference>
<reference evidence="9" key="1">
    <citation type="journal article" date="2019" name="Int. J. Syst. Evol. Microbiol.">
        <title>The Global Catalogue of Microorganisms (GCM) 10K type strain sequencing project: providing services to taxonomists for standard genome sequencing and annotation.</title>
        <authorList>
            <consortium name="The Broad Institute Genomics Platform"/>
            <consortium name="The Broad Institute Genome Sequencing Center for Infectious Disease"/>
            <person name="Wu L."/>
            <person name="Ma J."/>
        </authorList>
    </citation>
    <scope>NUCLEOTIDE SEQUENCE [LARGE SCALE GENOMIC DNA]</scope>
    <source>
        <strain evidence="9">CGMCC 1.19032</strain>
    </source>
</reference>